<dbReference type="EMBL" id="SNZE01000015">
    <property type="protein sequence ID" value="TDR30893.1"/>
    <property type="molecule type" value="Genomic_DNA"/>
</dbReference>
<keyword evidence="3 5" id="KW-1133">Transmembrane helix</keyword>
<feature type="transmembrane region" description="Helical" evidence="5">
    <location>
        <begin position="100"/>
        <end position="120"/>
    </location>
</feature>
<protein>
    <submittedName>
        <fullName evidence="6">Putative MFS family arabinose efflux permease</fullName>
    </submittedName>
</protein>
<dbReference type="RefSeq" id="WP_133620630.1">
    <property type="nucleotide sequence ID" value="NZ_SNZE01000015.1"/>
</dbReference>
<dbReference type="CDD" id="cd17393">
    <property type="entry name" value="MFS_MosC_like"/>
    <property type="match status" value="1"/>
</dbReference>
<feature type="transmembrane region" description="Helical" evidence="5">
    <location>
        <begin position="12"/>
        <end position="36"/>
    </location>
</feature>
<feature type="transmembrane region" description="Helical" evidence="5">
    <location>
        <begin position="77"/>
        <end position="94"/>
    </location>
</feature>
<keyword evidence="4 5" id="KW-0472">Membrane</keyword>
<dbReference type="InterPro" id="IPR011701">
    <property type="entry name" value="MFS"/>
</dbReference>
<feature type="transmembrane region" description="Helical" evidence="5">
    <location>
        <begin position="48"/>
        <end position="70"/>
    </location>
</feature>
<feature type="transmembrane region" description="Helical" evidence="5">
    <location>
        <begin position="168"/>
        <end position="187"/>
    </location>
</feature>
<evidence type="ECO:0000256" key="5">
    <source>
        <dbReference type="SAM" id="Phobius"/>
    </source>
</evidence>
<dbReference type="InterPro" id="IPR051788">
    <property type="entry name" value="MFS_Transporter"/>
</dbReference>
<evidence type="ECO:0000256" key="3">
    <source>
        <dbReference type="ARBA" id="ARBA00022989"/>
    </source>
</evidence>
<dbReference type="PANTHER" id="PTHR23514">
    <property type="entry name" value="BYPASS OF STOP CODON PROTEIN 6"/>
    <property type="match status" value="1"/>
</dbReference>
<dbReference type="InterPro" id="IPR036259">
    <property type="entry name" value="MFS_trans_sf"/>
</dbReference>
<feature type="transmembrane region" description="Helical" evidence="5">
    <location>
        <begin position="141"/>
        <end position="162"/>
    </location>
</feature>
<gene>
    <name evidence="6" type="ORF">DFR44_1158</name>
</gene>
<accession>A0A4V3DJP0</accession>
<evidence type="ECO:0000256" key="4">
    <source>
        <dbReference type="ARBA" id="ARBA00023136"/>
    </source>
</evidence>
<evidence type="ECO:0000313" key="6">
    <source>
        <dbReference type="EMBL" id="TDR30893.1"/>
    </source>
</evidence>
<dbReference type="GO" id="GO:0022857">
    <property type="term" value="F:transmembrane transporter activity"/>
    <property type="evidence" value="ECO:0007669"/>
    <property type="project" value="InterPro"/>
</dbReference>
<dbReference type="AlphaFoldDB" id="A0A4V3DJP0"/>
<feature type="transmembrane region" description="Helical" evidence="5">
    <location>
        <begin position="208"/>
        <end position="226"/>
    </location>
</feature>
<keyword evidence="2 5" id="KW-0812">Transmembrane</keyword>
<feature type="transmembrane region" description="Helical" evidence="5">
    <location>
        <begin position="299"/>
        <end position="319"/>
    </location>
</feature>
<dbReference type="Pfam" id="PF07690">
    <property type="entry name" value="MFS_1"/>
    <property type="match status" value="1"/>
</dbReference>
<feature type="transmembrane region" description="Helical" evidence="5">
    <location>
        <begin position="331"/>
        <end position="351"/>
    </location>
</feature>
<feature type="transmembrane region" description="Helical" evidence="5">
    <location>
        <begin position="246"/>
        <end position="263"/>
    </location>
</feature>
<dbReference type="GO" id="GO:0016020">
    <property type="term" value="C:membrane"/>
    <property type="evidence" value="ECO:0007669"/>
    <property type="project" value="UniProtKB-SubCell"/>
</dbReference>
<name>A0A4V3DJP0_9BURK</name>
<dbReference type="PANTHER" id="PTHR23514:SF13">
    <property type="entry name" value="INNER MEMBRANE PROTEIN YBJJ"/>
    <property type="match status" value="1"/>
</dbReference>
<dbReference type="Gene3D" id="1.20.1250.20">
    <property type="entry name" value="MFS general substrate transporter like domains"/>
    <property type="match status" value="2"/>
</dbReference>
<proteinExistence type="predicted"/>
<comment type="caution">
    <text evidence="6">The sequence shown here is derived from an EMBL/GenBank/DDBJ whole genome shotgun (WGS) entry which is preliminary data.</text>
</comment>
<feature type="transmembrane region" description="Helical" evidence="5">
    <location>
        <begin position="357"/>
        <end position="376"/>
    </location>
</feature>
<dbReference type="OrthoDB" id="9810941at2"/>
<comment type="subcellular location">
    <subcellularLocation>
        <location evidence="1">Membrane</location>
        <topology evidence="1">Multi-pass membrane protein</topology>
    </subcellularLocation>
</comment>
<dbReference type="SUPFAM" id="SSF103473">
    <property type="entry name" value="MFS general substrate transporter"/>
    <property type="match status" value="1"/>
</dbReference>
<keyword evidence="7" id="KW-1185">Reference proteome</keyword>
<evidence type="ECO:0000313" key="7">
    <source>
        <dbReference type="Proteomes" id="UP000294480"/>
    </source>
</evidence>
<feature type="transmembrane region" description="Helical" evidence="5">
    <location>
        <begin position="275"/>
        <end position="293"/>
    </location>
</feature>
<dbReference type="Proteomes" id="UP000294480">
    <property type="component" value="Unassembled WGS sequence"/>
</dbReference>
<evidence type="ECO:0000256" key="1">
    <source>
        <dbReference type="ARBA" id="ARBA00004141"/>
    </source>
</evidence>
<sequence length="387" mass="40916">MTMPKSPHPRTVQIALFGIFASFGVLVGLWAAAIPLLQKRLALSNDMIGLNIFCFGMGAVGATIVIPKLIARHNTRAVMRVAGCGMWLLFPLMIAAPSFVALMMASVCVGFCCGALDASMNSHAFNVEHHLQKPSLSLFHGGYSLGNILGSAAAALVLYLTLSYTTSVWFFSALALGAMWWWVSLCYPEDVVAQKQDSTTVHQRAPRALIIVAALTAISFFAEGAVGDWSGLFLRDIKSASATQTALSMAAFASGMTVARFLGDNLRARYATLPLLFFSSALASLMLVGFLMAPNAPLALLALVFAGLGYANLVPLLFVRAANIAGVPPARGVAFAAGMGYASLLGGPALLGYLAEHLGLATALTLVVFGTLLICFESRWKISRSKS</sequence>
<reference evidence="6 7" key="1">
    <citation type="submission" date="2019-03" db="EMBL/GenBank/DDBJ databases">
        <title>Genomic Encyclopedia of Type Strains, Phase IV (KMG-IV): sequencing the most valuable type-strain genomes for metagenomic binning, comparative biology and taxonomic classification.</title>
        <authorList>
            <person name="Goeker M."/>
        </authorList>
    </citation>
    <scope>NUCLEOTIDE SEQUENCE [LARGE SCALE GENOMIC DNA]</scope>
    <source>
        <strain evidence="6 7">DSM 102852</strain>
    </source>
</reference>
<organism evidence="6 7">
    <name type="scientific">Hydromonas duriensis</name>
    <dbReference type="NCBI Taxonomy" id="1527608"/>
    <lineage>
        <taxon>Bacteria</taxon>
        <taxon>Pseudomonadati</taxon>
        <taxon>Pseudomonadota</taxon>
        <taxon>Betaproteobacteria</taxon>
        <taxon>Burkholderiales</taxon>
        <taxon>Burkholderiaceae</taxon>
        <taxon>Hydromonas</taxon>
    </lineage>
</organism>
<evidence type="ECO:0000256" key="2">
    <source>
        <dbReference type="ARBA" id="ARBA00022692"/>
    </source>
</evidence>